<sequence>MDAGSWMEAFERASERLVEDWQVKLVTTGLLAEGVFPVELVSLFALAVFIDLVTKWMALAHKYLAAKGEADRDVVSCILAIPAAHRAGMISSRQMKRQFAGKMVLYILLTVGGGVADRLLASVGRPDLFMEMCVSYLAASEMLSIVENLNDAGVGVLSGLVRKMKRK</sequence>
<dbReference type="EMBL" id="JABZMK010000016">
    <property type="protein sequence ID" value="MBF1129249.1"/>
    <property type="molecule type" value="Genomic_DNA"/>
</dbReference>
<dbReference type="RefSeq" id="WP_273347927.1">
    <property type="nucleotide sequence ID" value="NZ_CAKVSM010000105.1"/>
</dbReference>
<accession>A0A930B813</accession>
<evidence type="ECO:0000256" key="4">
    <source>
        <dbReference type="ARBA" id="ARBA00023136"/>
    </source>
</evidence>
<protein>
    <submittedName>
        <fullName evidence="6">Phage holin family protein</fullName>
    </submittedName>
</protein>
<dbReference type="Proteomes" id="UP000757890">
    <property type="component" value="Unassembled WGS sequence"/>
</dbReference>
<keyword evidence="4 5" id="KW-0472">Membrane</keyword>
<keyword evidence="2 5" id="KW-0812">Transmembrane</keyword>
<organism evidence="6 7">
    <name type="scientific">Dialister invisus</name>
    <dbReference type="NCBI Taxonomy" id="218538"/>
    <lineage>
        <taxon>Bacteria</taxon>
        <taxon>Bacillati</taxon>
        <taxon>Bacillota</taxon>
        <taxon>Negativicutes</taxon>
        <taxon>Veillonellales</taxon>
        <taxon>Veillonellaceae</taxon>
        <taxon>Dialister</taxon>
    </lineage>
</organism>
<evidence type="ECO:0000256" key="2">
    <source>
        <dbReference type="ARBA" id="ARBA00022692"/>
    </source>
</evidence>
<evidence type="ECO:0000256" key="3">
    <source>
        <dbReference type="ARBA" id="ARBA00022989"/>
    </source>
</evidence>
<comment type="caution">
    <text evidence="6">The sequence shown here is derived from an EMBL/GenBank/DDBJ whole genome shotgun (WGS) entry which is preliminary data.</text>
</comment>
<reference evidence="6" key="1">
    <citation type="submission" date="2020-04" db="EMBL/GenBank/DDBJ databases">
        <title>Deep metagenomics examines the oral microbiome during advanced dental caries in children, revealing novel taxa and co-occurrences with host molecules.</title>
        <authorList>
            <person name="Baker J.L."/>
            <person name="Morton J.T."/>
            <person name="Dinis M."/>
            <person name="Alvarez R."/>
            <person name="Tran N.C."/>
            <person name="Knight R."/>
            <person name="Edlund A."/>
        </authorList>
    </citation>
    <scope>NUCLEOTIDE SEQUENCE</scope>
    <source>
        <strain evidence="6">JCVI_32_bin.14</strain>
    </source>
</reference>
<gene>
    <name evidence="6" type="ORF">HXL70_04290</name>
</gene>
<evidence type="ECO:0000256" key="5">
    <source>
        <dbReference type="SAM" id="Phobius"/>
    </source>
</evidence>
<proteinExistence type="predicted"/>
<evidence type="ECO:0000313" key="7">
    <source>
        <dbReference type="Proteomes" id="UP000757890"/>
    </source>
</evidence>
<feature type="transmembrane region" description="Helical" evidence="5">
    <location>
        <begin position="99"/>
        <end position="116"/>
    </location>
</feature>
<dbReference type="AlphaFoldDB" id="A0A930B813"/>
<dbReference type="GO" id="GO:0016020">
    <property type="term" value="C:membrane"/>
    <property type="evidence" value="ECO:0007669"/>
    <property type="project" value="UniProtKB-SubCell"/>
</dbReference>
<keyword evidence="3 5" id="KW-1133">Transmembrane helix</keyword>
<evidence type="ECO:0000256" key="1">
    <source>
        <dbReference type="ARBA" id="ARBA00004141"/>
    </source>
</evidence>
<name>A0A930B813_9FIRM</name>
<evidence type="ECO:0000313" key="6">
    <source>
        <dbReference type="EMBL" id="MBF1129249.1"/>
    </source>
</evidence>
<comment type="subcellular location">
    <subcellularLocation>
        <location evidence="1">Membrane</location>
        <topology evidence="1">Multi-pass membrane protein</topology>
    </subcellularLocation>
</comment>
<dbReference type="InterPro" id="IPR006480">
    <property type="entry name" value="Phage_holin_4_1"/>
</dbReference>
<feature type="transmembrane region" description="Helical" evidence="5">
    <location>
        <begin position="34"/>
        <end position="53"/>
    </location>
</feature>
<dbReference type="Pfam" id="PF05105">
    <property type="entry name" value="Phage_holin_4_1"/>
    <property type="match status" value="1"/>
</dbReference>